<dbReference type="EMBL" id="CP003731">
    <property type="protein sequence ID" value="AFO51776.1"/>
    <property type="molecule type" value="Genomic_DNA"/>
</dbReference>
<dbReference type="KEGG" id="mhl:MHLP_00980"/>
<dbReference type="Proteomes" id="UP000006502">
    <property type="component" value="Chromosome"/>
</dbReference>
<reference evidence="3" key="2">
    <citation type="submission" date="2012-07" db="EMBL/GenBank/DDBJ databases">
        <title>Complete genome sequence of 'Candidatus Mycoplasma haemolamae'.</title>
        <authorList>
            <person name="Guimaraes A.M.S."/>
            <person name="Toth B."/>
            <person name="Santos A.P."/>
            <person name="Nascimento N.C."/>
            <person name="Sojka J.E."/>
            <person name="Messick J.B."/>
        </authorList>
    </citation>
    <scope>NUCLEOTIDE SEQUENCE [LARGE SCALE GENOMIC DNA]</scope>
    <source>
        <strain evidence="3">Purdue</strain>
    </source>
</reference>
<evidence type="ECO:0000256" key="1">
    <source>
        <dbReference type="SAM" id="MobiDB-lite"/>
    </source>
</evidence>
<evidence type="ECO:0000313" key="2">
    <source>
        <dbReference type="EMBL" id="AFO51776.1"/>
    </source>
</evidence>
<protein>
    <submittedName>
        <fullName evidence="2">Uncharacterized protein</fullName>
    </submittedName>
</protein>
<reference evidence="2 3" key="1">
    <citation type="journal article" date="2012" name="J. Bacteriol.">
        <title>Genome Sequence of "Candidatus Mycoplasma haemolamae" Strain Purdue, a Red Blood Cell Pathogen of Alpacas (Vicugna pacos) and Llamas (Lama glama).</title>
        <authorList>
            <person name="Guimaraes A.M."/>
            <person name="Toth B."/>
            <person name="Santos A.P."/>
            <person name="do Nascimento N.C."/>
            <person name="Kritchevsky J.E."/>
            <person name="Messick J.B."/>
        </authorList>
    </citation>
    <scope>NUCLEOTIDE SEQUENCE [LARGE SCALE GENOMIC DNA]</scope>
    <source>
        <strain evidence="2 3">Purdue</strain>
    </source>
</reference>
<organism evidence="2 3">
    <name type="scientific">Mycoplasma haematolamae (strain Purdue)</name>
    <dbReference type="NCBI Taxonomy" id="1212765"/>
    <lineage>
        <taxon>Bacteria</taxon>
        <taxon>Bacillati</taxon>
        <taxon>Mycoplasmatota</taxon>
        <taxon>Mollicutes</taxon>
        <taxon>Mycoplasmataceae</taxon>
        <taxon>Mycoplasma</taxon>
    </lineage>
</organism>
<feature type="region of interest" description="Disordered" evidence="1">
    <location>
        <begin position="1"/>
        <end position="60"/>
    </location>
</feature>
<sequence>MAKHSQTATLGEAKATGTLPTPTEVEVVTPKKESLETKKETPKIGNEPISPDSIWRKIEE</sequence>
<gene>
    <name evidence="2" type="ordered locus">MHLP_00980</name>
</gene>
<dbReference type="HOGENOM" id="CLU_2936640_0_0_14"/>
<dbReference type="PATRIC" id="fig|1212765.3.peg.222"/>
<accession>I7CEU7</accession>
<keyword evidence="3" id="KW-1185">Reference proteome</keyword>
<evidence type="ECO:0000313" key="3">
    <source>
        <dbReference type="Proteomes" id="UP000006502"/>
    </source>
</evidence>
<name>I7CEU7_MYCHA</name>
<dbReference type="STRING" id="1212765.MHLP_00980"/>
<dbReference type="AlphaFoldDB" id="I7CEU7"/>
<proteinExistence type="predicted"/>
<feature type="compositionally biased region" description="Basic and acidic residues" evidence="1">
    <location>
        <begin position="29"/>
        <end position="42"/>
    </location>
</feature>